<name>A0A1G1YX89_9BACT</name>
<dbReference type="Pfam" id="PF05711">
    <property type="entry name" value="TylF"/>
    <property type="match status" value="1"/>
</dbReference>
<dbReference type="PANTHER" id="PTHR40036:SF1">
    <property type="entry name" value="MACROCIN O-METHYLTRANSFERASE"/>
    <property type="match status" value="1"/>
</dbReference>
<dbReference type="PANTHER" id="PTHR40036">
    <property type="entry name" value="MACROCIN O-METHYLTRANSFERASE"/>
    <property type="match status" value="1"/>
</dbReference>
<organism evidence="1 2">
    <name type="scientific">Candidatus Colwellbacteria bacterium RBG_13_48_8</name>
    <dbReference type="NCBI Taxonomy" id="1797685"/>
    <lineage>
        <taxon>Bacteria</taxon>
        <taxon>Candidatus Colwelliibacteriota</taxon>
    </lineage>
</organism>
<dbReference type="InterPro" id="IPR029063">
    <property type="entry name" value="SAM-dependent_MTases_sf"/>
</dbReference>
<dbReference type="EMBL" id="MHIT01000012">
    <property type="protein sequence ID" value="OGY56972.1"/>
    <property type="molecule type" value="Genomic_DNA"/>
</dbReference>
<dbReference type="AlphaFoldDB" id="A0A1G1YX89"/>
<evidence type="ECO:0000313" key="2">
    <source>
        <dbReference type="Proteomes" id="UP000177062"/>
    </source>
</evidence>
<dbReference type="Gene3D" id="3.40.50.150">
    <property type="entry name" value="Vaccinia Virus protein VP39"/>
    <property type="match status" value="1"/>
</dbReference>
<sequence>MNTPRKSERLYLDLMKKTLSFTLWPEPPIPATTLYIKSPVKRFLTSTLSWILNRGGLQLSRVRSFSESQRLEGAIWPGYADTMIGIKRLDNLQYCIETALADGIKGDLIETGVWRGGACVFMRAILLVHGITDRRVFLADSFRGLPKPDEKKYPADKGDKHYIHNYLAVSKEEVENNFRKYDLLDDQVVFLEGWFKDTLPNAPIEKLAVLRLDGDMYGSTIEALESLYPKLSSGGFCIVDDYALKGCRMAVDDYRLRHRVNSEMKEIDATGRYWRKE</sequence>
<evidence type="ECO:0000313" key="1">
    <source>
        <dbReference type="EMBL" id="OGY56972.1"/>
    </source>
</evidence>
<dbReference type="InterPro" id="IPR008884">
    <property type="entry name" value="TylF_MeTrfase"/>
</dbReference>
<dbReference type="SUPFAM" id="SSF53335">
    <property type="entry name" value="S-adenosyl-L-methionine-dependent methyltransferases"/>
    <property type="match status" value="1"/>
</dbReference>
<accession>A0A1G1YX89</accession>
<reference evidence="1 2" key="1">
    <citation type="journal article" date="2016" name="Nat. Commun.">
        <title>Thousands of microbial genomes shed light on interconnected biogeochemical processes in an aquifer system.</title>
        <authorList>
            <person name="Anantharaman K."/>
            <person name="Brown C.T."/>
            <person name="Hug L.A."/>
            <person name="Sharon I."/>
            <person name="Castelle C.J."/>
            <person name="Probst A.J."/>
            <person name="Thomas B.C."/>
            <person name="Singh A."/>
            <person name="Wilkins M.J."/>
            <person name="Karaoz U."/>
            <person name="Brodie E.L."/>
            <person name="Williams K.H."/>
            <person name="Hubbard S.S."/>
            <person name="Banfield J.F."/>
        </authorList>
    </citation>
    <scope>NUCLEOTIDE SEQUENCE [LARGE SCALE GENOMIC DNA]</scope>
</reference>
<gene>
    <name evidence="1" type="ORF">A2Y84_00640</name>
</gene>
<protein>
    <recommendedName>
        <fullName evidence="3">Macrocin O-methyltransferase</fullName>
    </recommendedName>
</protein>
<proteinExistence type="predicted"/>
<evidence type="ECO:0008006" key="3">
    <source>
        <dbReference type="Google" id="ProtNLM"/>
    </source>
</evidence>
<dbReference type="Proteomes" id="UP000177062">
    <property type="component" value="Unassembled WGS sequence"/>
</dbReference>
<comment type="caution">
    <text evidence="1">The sequence shown here is derived from an EMBL/GenBank/DDBJ whole genome shotgun (WGS) entry which is preliminary data.</text>
</comment>